<feature type="region of interest" description="Disordered" evidence="5">
    <location>
        <begin position="108"/>
        <end position="134"/>
    </location>
</feature>
<protein>
    <recommendedName>
        <fullName evidence="4">Small ribosomal subunit protein mS38</fullName>
    </recommendedName>
</protein>
<evidence type="ECO:0000259" key="6">
    <source>
        <dbReference type="SMART" id="SM01155"/>
    </source>
</evidence>
<comment type="similarity">
    <text evidence="3">Belongs to the mitochondrion-specific ribosomal protein mS38 family.</text>
</comment>
<proteinExistence type="inferred from homology"/>
<dbReference type="SMART" id="SM01155">
    <property type="entry name" value="DUF1713"/>
    <property type="match status" value="1"/>
</dbReference>
<evidence type="ECO:0000313" key="8">
    <source>
        <dbReference type="Proteomes" id="UP001177003"/>
    </source>
</evidence>
<dbReference type="GO" id="GO:0005739">
    <property type="term" value="C:mitochondrion"/>
    <property type="evidence" value="ECO:0007669"/>
    <property type="project" value="UniProtKB-SubCell"/>
</dbReference>
<organism evidence="7 8">
    <name type="scientific">Lactuca saligna</name>
    <name type="common">Willowleaf lettuce</name>
    <dbReference type="NCBI Taxonomy" id="75948"/>
    <lineage>
        <taxon>Eukaryota</taxon>
        <taxon>Viridiplantae</taxon>
        <taxon>Streptophyta</taxon>
        <taxon>Embryophyta</taxon>
        <taxon>Tracheophyta</taxon>
        <taxon>Spermatophyta</taxon>
        <taxon>Magnoliopsida</taxon>
        <taxon>eudicotyledons</taxon>
        <taxon>Gunneridae</taxon>
        <taxon>Pentapetalae</taxon>
        <taxon>asterids</taxon>
        <taxon>campanulids</taxon>
        <taxon>Asterales</taxon>
        <taxon>Asteraceae</taxon>
        <taxon>Cichorioideae</taxon>
        <taxon>Cichorieae</taxon>
        <taxon>Lactucinae</taxon>
        <taxon>Lactuca</taxon>
    </lineage>
</organism>
<dbReference type="Proteomes" id="UP001177003">
    <property type="component" value="Chromosome 2"/>
</dbReference>
<feature type="domain" description="Ribosomal protein mS38 C-terminal" evidence="6">
    <location>
        <begin position="106"/>
        <end position="133"/>
    </location>
</feature>
<dbReference type="Pfam" id="PF08213">
    <property type="entry name" value="COX24_C"/>
    <property type="match status" value="1"/>
</dbReference>
<evidence type="ECO:0000256" key="5">
    <source>
        <dbReference type="SAM" id="MobiDB-lite"/>
    </source>
</evidence>
<evidence type="ECO:0000256" key="4">
    <source>
        <dbReference type="ARBA" id="ARBA00035682"/>
    </source>
</evidence>
<keyword evidence="2" id="KW-0496">Mitochondrion</keyword>
<evidence type="ECO:0000256" key="3">
    <source>
        <dbReference type="ARBA" id="ARBA00035647"/>
    </source>
</evidence>
<gene>
    <name evidence="7" type="ORF">LSALG_LOCUS12977</name>
</gene>
<name>A0AA35YF47_LACSI</name>
<comment type="subcellular location">
    <subcellularLocation>
        <location evidence="1">Mitochondrion</location>
    </subcellularLocation>
</comment>
<evidence type="ECO:0000256" key="1">
    <source>
        <dbReference type="ARBA" id="ARBA00004173"/>
    </source>
</evidence>
<dbReference type="PANTHER" id="PTHR32035:SF3">
    <property type="entry name" value="SMALL RIBOSOMAL SUBUNIT PROTEIN MS38"/>
    <property type="match status" value="1"/>
</dbReference>
<dbReference type="InterPro" id="IPR013177">
    <property type="entry name" value="Ribosomal_mS38_C"/>
</dbReference>
<feature type="compositionally biased region" description="Basic residues" evidence="5">
    <location>
        <begin position="111"/>
        <end position="134"/>
    </location>
</feature>
<evidence type="ECO:0000256" key="2">
    <source>
        <dbReference type="ARBA" id="ARBA00023128"/>
    </source>
</evidence>
<dbReference type="AlphaFoldDB" id="A0AA35YF47"/>
<dbReference type="EMBL" id="OX465078">
    <property type="protein sequence ID" value="CAI9272789.1"/>
    <property type="molecule type" value="Genomic_DNA"/>
</dbReference>
<accession>A0AA35YF47</accession>
<evidence type="ECO:0000313" key="7">
    <source>
        <dbReference type="EMBL" id="CAI9272789.1"/>
    </source>
</evidence>
<dbReference type="PANTHER" id="PTHR32035">
    <property type="entry name" value="AURORA KINASE A-INTERACTING PROTEIN"/>
    <property type="match status" value="1"/>
</dbReference>
<reference evidence="7" key="1">
    <citation type="submission" date="2023-04" db="EMBL/GenBank/DDBJ databases">
        <authorList>
            <person name="Vijverberg K."/>
            <person name="Xiong W."/>
            <person name="Schranz E."/>
        </authorList>
    </citation>
    <scope>NUCLEOTIDE SEQUENCE</scope>
</reference>
<sequence>MASFLQKLVRKKQSSTSLITNLNRRILSPSSHLLDPKPGPTVAPIPFFNGLPKTTDESNPNPPHLSAFYPTFAFESFLNPISQLGFIQHVVPEEDIVSGDDERGIWADSVKKKRKKKMNKHKLKKLRKRLRRKT</sequence>
<keyword evidence="8" id="KW-1185">Reference proteome</keyword>